<gene>
    <name evidence="2" type="ORF">J07HQW1_01779</name>
</gene>
<name>U1N566_9EURY</name>
<feature type="transmembrane region" description="Helical" evidence="1">
    <location>
        <begin position="92"/>
        <end position="113"/>
    </location>
</feature>
<protein>
    <submittedName>
        <fullName evidence="2">Uncharacterized protein</fullName>
    </submittedName>
</protein>
<keyword evidence="1" id="KW-0812">Transmembrane</keyword>
<accession>U1N566</accession>
<dbReference type="HOGENOM" id="CLU_1691514_0_0_2"/>
<feature type="transmembrane region" description="Helical" evidence="1">
    <location>
        <begin position="67"/>
        <end position="86"/>
    </location>
</feature>
<evidence type="ECO:0000313" key="2">
    <source>
        <dbReference type="EMBL" id="ERG91745.1"/>
    </source>
</evidence>
<keyword evidence="1" id="KW-1133">Transmembrane helix</keyword>
<organism evidence="2 3">
    <name type="scientific">Haloquadratum walsbyi J07HQW1</name>
    <dbReference type="NCBI Taxonomy" id="1238424"/>
    <lineage>
        <taxon>Archaea</taxon>
        <taxon>Methanobacteriati</taxon>
        <taxon>Methanobacteriota</taxon>
        <taxon>Stenosarchaea group</taxon>
        <taxon>Halobacteria</taxon>
        <taxon>Halobacteriales</taxon>
        <taxon>Haloferacaceae</taxon>
        <taxon>Haloquadratum</taxon>
    </lineage>
</organism>
<sequence length="155" mass="16804">MSIDVTDVHLNEYDAGVSGGRLVYQERNLAYTDPAEPEREVTTIPVEDITRVDAGTDLSLTGFRGLALFYLLFAVVATYRAVLFLADGAELTVVSGGTYVIAIFCWYGVANFATQEVGAVRILTVETVETEYTFLTDGQTERFGQIASQLGGGQT</sequence>
<dbReference type="EMBL" id="KE356560">
    <property type="protein sequence ID" value="ERG91745.1"/>
    <property type="molecule type" value="Genomic_DNA"/>
</dbReference>
<keyword evidence="1" id="KW-0472">Membrane</keyword>
<proteinExistence type="predicted"/>
<evidence type="ECO:0000313" key="3">
    <source>
        <dbReference type="Proteomes" id="UP000030649"/>
    </source>
</evidence>
<reference evidence="2 3" key="1">
    <citation type="journal article" date="2013" name="PLoS ONE">
        <title>Assembly-driven community genomics of a hypersaline microbial ecosystem.</title>
        <authorList>
            <person name="Podell S."/>
            <person name="Ugalde J.A."/>
            <person name="Narasingarao P."/>
            <person name="Banfield J.F."/>
            <person name="Heidelberg K.B."/>
            <person name="Allen E.E."/>
        </authorList>
    </citation>
    <scope>NUCLEOTIDE SEQUENCE [LARGE SCALE GENOMIC DNA]</scope>
    <source>
        <strain evidence="3">J07HQW1</strain>
    </source>
</reference>
<evidence type="ECO:0000256" key="1">
    <source>
        <dbReference type="SAM" id="Phobius"/>
    </source>
</evidence>
<dbReference type="Proteomes" id="UP000030649">
    <property type="component" value="Unassembled WGS sequence"/>
</dbReference>
<dbReference type="AlphaFoldDB" id="U1N566"/>